<evidence type="ECO:0000313" key="2">
    <source>
        <dbReference type="EMBL" id="MBG9390103.1"/>
    </source>
</evidence>
<keyword evidence="1" id="KW-1133">Transmembrane helix</keyword>
<evidence type="ECO:0000256" key="1">
    <source>
        <dbReference type="SAM" id="Phobius"/>
    </source>
</evidence>
<keyword evidence="3" id="KW-1185">Reference proteome</keyword>
<organism evidence="2 3">
    <name type="scientific">Caenimonas aquaedulcis</name>
    <dbReference type="NCBI Taxonomy" id="2793270"/>
    <lineage>
        <taxon>Bacteria</taxon>
        <taxon>Pseudomonadati</taxon>
        <taxon>Pseudomonadota</taxon>
        <taxon>Betaproteobacteria</taxon>
        <taxon>Burkholderiales</taxon>
        <taxon>Comamonadaceae</taxon>
        <taxon>Caenimonas</taxon>
    </lineage>
</organism>
<protein>
    <submittedName>
        <fullName evidence="2">Uncharacterized protein</fullName>
    </submittedName>
</protein>
<dbReference type="RefSeq" id="WP_196987861.1">
    <property type="nucleotide sequence ID" value="NZ_JADWYS010000001.1"/>
</dbReference>
<sequence length="113" mass="12587">MNQAQQSTSLLQKAVCTGLAVVLFAAIVGFPWVYWEAARMVMRDEAPASLAWLVSKRHAESVWWGMGLSFIVWAPLSVMLGGAVGFFFLKLGFSKPRPVNNQPWAPIKPHRTE</sequence>
<reference evidence="2" key="1">
    <citation type="submission" date="2020-11" db="EMBL/GenBank/DDBJ databases">
        <title>Bacterial whole genome sequence for Caenimonas sp. DR4.4.</title>
        <authorList>
            <person name="Le V."/>
            <person name="Ko S.-R."/>
            <person name="Ahn C.-Y."/>
            <person name="Oh H.-M."/>
        </authorList>
    </citation>
    <scope>NUCLEOTIDE SEQUENCE</scope>
    <source>
        <strain evidence="2">DR4.4</strain>
    </source>
</reference>
<proteinExistence type="predicted"/>
<keyword evidence="1" id="KW-0472">Membrane</keyword>
<name>A0A931H7T0_9BURK</name>
<evidence type="ECO:0000313" key="3">
    <source>
        <dbReference type="Proteomes" id="UP000651050"/>
    </source>
</evidence>
<accession>A0A931H7T0</accession>
<comment type="caution">
    <text evidence="2">The sequence shown here is derived from an EMBL/GenBank/DDBJ whole genome shotgun (WGS) entry which is preliminary data.</text>
</comment>
<gene>
    <name evidence="2" type="ORF">I5803_18890</name>
</gene>
<dbReference type="Proteomes" id="UP000651050">
    <property type="component" value="Unassembled WGS sequence"/>
</dbReference>
<keyword evidence="1" id="KW-0812">Transmembrane</keyword>
<feature type="transmembrane region" description="Helical" evidence="1">
    <location>
        <begin position="62"/>
        <end position="89"/>
    </location>
</feature>
<dbReference type="EMBL" id="JADWYS010000001">
    <property type="protein sequence ID" value="MBG9390103.1"/>
    <property type="molecule type" value="Genomic_DNA"/>
</dbReference>
<feature type="transmembrane region" description="Helical" evidence="1">
    <location>
        <begin position="14"/>
        <end position="35"/>
    </location>
</feature>
<dbReference type="AlphaFoldDB" id="A0A931H7T0"/>